<comment type="caution">
    <text evidence="2">The sequence shown here is derived from an EMBL/GenBank/DDBJ whole genome shotgun (WGS) entry which is preliminary data.</text>
</comment>
<dbReference type="EMBL" id="QKYT01000019">
    <property type="protein sequence ID" value="RIA98218.1"/>
    <property type="molecule type" value="Genomic_DNA"/>
</dbReference>
<dbReference type="SUPFAM" id="SSF56112">
    <property type="entry name" value="Protein kinase-like (PK-like)"/>
    <property type="match status" value="1"/>
</dbReference>
<dbReference type="Gene3D" id="1.10.510.10">
    <property type="entry name" value="Transferase(Phosphotransferase) domain 1"/>
    <property type="match status" value="1"/>
</dbReference>
<name>A0A397TJQ7_9GLOM</name>
<accession>A0A397TJQ7</accession>
<dbReference type="AlphaFoldDB" id="A0A397TJQ7"/>
<feature type="domain" description="Protein kinase" evidence="1">
    <location>
        <begin position="1"/>
        <end position="140"/>
    </location>
</feature>
<organism evidence="2 3">
    <name type="scientific">Glomus cerebriforme</name>
    <dbReference type="NCBI Taxonomy" id="658196"/>
    <lineage>
        <taxon>Eukaryota</taxon>
        <taxon>Fungi</taxon>
        <taxon>Fungi incertae sedis</taxon>
        <taxon>Mucoromycota</taxon>
        <taxon>Glomeromycotina</taxon>
        <taxon>Glomeromycetes</taxon>
        <taxon>Glomerales</taxon>
        <taxon>Glomeraceae</taxon>
        <taxon>Glomus</taxon>
    </lineage>
</organism>
<protein>
    <recommendedName>
        <fullName evidence="1">Protein kinase domain-containing protein</fullName>
    </recommendedName>
</protein>
<proteinExistence type="predicted"/>
<dbReference type="InterPro" id="IPR000719">
    <property type="entry name" value="Prot_kinase_dom"/>
</dbReference>
<dbReference type="GO" id="GO:0005524">
    <property type="term" value="F:ATP binding"/>
    <property type="evidence" value="ECO:0007669"/>
    <property type="project" value="InterPro"/>
</dbReference>
<keyword evidence="3" id="KW-1185">Reference proteome</keyword>
<sequence>MRLETIHKADFIHQDFHSGNISFDNNFGPYNEKWKIGDLGLTQHANDALSNNEYMEKSQSKAIYTSRPLSSLISKCSSINSDYTSIEQKFDISFPSLASLNVNSTNSTIQNLLTILHLNAIYTSNLNLLATVATIVYIFA</sequence>
<dbReference type="Proteomes" id="UP000265703">
    <property type="component" value="Unassembled WGS sequence"/>
</dbReference>
<dbReference type="OrthoDB" id="10252171at2759"/>
<reference evidence="2 3" key="1">
    <citation type="submission" date="2018-06" db="EMBL/GenBank/DDBJ databases">
        <title>Comparative genomics reveals the genomic features of Rhizophagus irregularis, R. cerebriforme, R. diaphanum and Gigaspora rosea, and their symbiotic lifestyle signature.</title>
        <authorList>
            <person name="Morin E."/>
            <person name="San Clemente H."/>
            <person name="Chen E.C.H."/>
            <person name="De La Providencia I."/>
            <person name="Hainaut M."/>
            <person name="Kuo A."/>
            <person name="Kohler A."/>
            <person name="Murat C."/>
            <person name="Tang N."/>
            <person name="Roy S."/>
            <person name="Loubradou J."/>
            <person name="Henrissat B."/>
            <person name="Grigoriev I.V."/>
            <person name="Corradi N."/>
            <person name="Roux C."/>
            <person name="Martin F.M."/>
        </authorList>
    </citation>
    <scope>NUCLEOTIDE SEQUENCE [LARGE SCALE GENOMIC DNA]</scope>
    <source>
        <strain evidence="2 3">DAOM 227022</strain>
    </source>
</reference>
<dbReference type="GO" id="GO:0004672">
    <property type="term" value="F:protein kinase activity"/>
    <property type="evidence" value="ECO:0007669"/>
    <property type="project" value="InterPro"/>
</dbReference>
<gene>
    <name evidence="2" type="ORF">C1645_813097</name>
</gene>
<dbReference type="PROSITE" id="PS50011">
    <property type="entry name" value="PROTEIN_KINASE_DOM"/>
    <property type="match status" value="1"/>
</dbReference>
<dbReference type="InterPro" id="IPR011009">
    <property type="entry name" value="Kinase-like_dom_sf"/>
</dbReference>
<evidence type="ECO:0000313" key="3">
    <source>
        <dbReference type="Proteomes" id="UP000265703"/>
    </source>
</evidence>
<evidence type="ECO:0000313" key="2">
    <source>
        <dbReference type="EMBL" id="RIA98218.1"/>
    </source>
</evidence>
<evidence type="ECO:0000259" key="1">
    <source>
        <dbReference type="PROSITE" id="PS50011"/>
    </source>
</evidence>